<sequence>MKLIRSYHKLRPLLSMPAIMGVITVISVFLITWGFDYMERDRHQQQVRAFVTEHLQGVRLRLEQAVQQKLLVARAISGYLNAQQGHFSQEDLTLFTRSILNNDTAIAQILFYQKQQQIFAYPKDQLLISTDEQLLIDQALQLKQIWMAGPIVDSENSRFILFYPDGENSLLAVFISRQFILEQTGLAQSHPHFIYALIGKNAQGPAGGIFWGKSTIFAQQPVVLEVKLPNGDWRLAGVPLHGWPVFAPISFWLWVAGFTLAFFGGFLVFTLFNAPRELRLAIEQATAQIVKLNQAYERFVPNGFLKLLHTDTVLNTTLGDQTEGEMTVLFSDIRDFTSISEKLSTRENFDYVNHYLGQMEPIIIEHHGLIDKYIGDAIMVIFPNDPDDAVSCAIKMLIQLRRYNDLLASIDYPLVHIGIGLNSGQLMLGIIGGQSRMDTTVIGDTVNLSARVESLTKIYGVPLLITEHTYCRLKRPEHYHIRLVGRVMVKGKSSEVTVYEVYDADSDALKTLKRQTQAIFSQAMQHFQAEEFAQALLHFEQVLTENPDDTVAAIYVHETKKILALTERKTPIILTVDDVQLNLLIMNEILSRHGFDMLMASSGEAALELVKTAKPHLILLDIMMPYMDGFEVCRRLKNDPETANIPVIFTTALTEVENKIEAFQIGAVDYITKPFQMEEVVARVKTHLTLYQLQQRLLARNEYLQIHHHFLGKKLDYYCRKSLV</sequence>
<feature type="transmembrane region" description="Helical" evidence="3">
    <location>
        <begin position="12"/>
        <end position="35"/>
    </location>
</feature>
<comment type="caution">
    <text evidence="6">The sequence shown here is derived from an EMBL/GenBank/DDBJ whole genome shotgun (WGS) entry which is preliminary data.</text>
</comment>
<dbReference type="AlphaFoldDB" id="A0A251X8Y7"/>
<evidence type="ECO:0000256" key="1">
    <source>
        <dbReference type="PROSITE-ProRule" id="PRU00169"/>
    </source>
</evidence>
<feature type="domain" description="Response regulatory" evidence="4">
    <location>
        <begin position="572"/>
        <end position="688"/>
    </location>
</feature>
<dbReference type="RefSeq" id="WP_086488247.1">
    <property type="nucleotide sequence ID" value="NZ_MSLT01000012.1"/>
</dbReference>
<dbReference type="GO" id="GO:0004016">
    <property type="term" value="F:adenylate cyclase activity"/>
    <property type="evidence" value="ECO:0007669"/>
    <property type="project" value="UniProtKB-ARBA"/>
</dbReference>
<evidence type="ECO:0000259" key="5">
    <source>
        <dbReference type="PROSITE" id="PS50125"/>
    </source>
</evidence>
<dbReference type="InterPro" id="IPR001789">
    <property type="entry name" value="Sig_transdc_resp-reg_receiver"/>
</dbReference>
<feature type="modified residue" description="4-aspartylphosphate" evidence="1">
    <location>
        <position position="621"/>
    </location>
</feature>
<feature type="repeat" description="TPR" evidence="2">
    <location>
        <begin position="516"/>
        <end position="549"/>
    </location>
</feature>
<dbReference type="SUPFAM" id="SSF55073">
    <property type="entry name" value="Nucleotide cyclase"/>
    <property type="match status" value="1"/>
</dbReference>
<dbReference type="EMBL" id="MSLT01000012">
    <property type="protein sequence ID" value="OUD14466.1"/>
    <property type="molecule type" value="Genomic_DNA"/>
</dbReference>
<dbReference type="Pfam" id="PF00211">
    <property type="entry name" value="Guanylate_cyc"/>
    <property type="match status" value="1"/>
</dbReference>
<keyword evidence="3" id="KW-0812">Transmembrane</keyword>
<evidence type="ECO:0000259" key="4">
    <source>
        <dbReference type="PROSITE" id="PS50110"/>
    </source>
</evidence>
<feature type="domain" description="Guanylate cyclase" evidence="5">
    <location>
        <begin position="327"/>
        <end position="453"/>
    </location>
</feature>
<dbReference type="CDD" id="cd19920">
    <property type="entry name" value="REC_PA4781-like"/>
    <property type="match status" value="1"/>
</dbReference>
<evidence type="ECO:0000313" key="6">
    <source>
        <dbReference type="EMBL" id="OUD14466.1"/>
    </source>
</evidence>
<protein>
    <submittedName>
        <fullName evidence="6">Uncharacterized protein</fullName>
    </submittedName>
</protein>
<feature type="transmembrane region" description="Helical" evidence="3">
    <location>
        <begin position="251"/>
        <end position="272"/>
    </location>
</feature>
<dbReference type="PROSITE" id="PS50110">
    <property type="entry name" value="RESPONSE_REGULATORY"/>
    <property type="match status" value="1"/>
</dbReference>
<dbReference type="PANTHER" id="PTHR43081:SF1">
    <property type="entry name" value="ADENYLATE CYCLASE, TERMINAL-DIFFERENTIATION SPECIFIC"/>
    <property type="match status" value="1"/>
</dbReference>
<dbReference type="OrthoDB" id="6115136at2"/>
<dbReference type="SMART" id="SM00448">
    <property type="entry name" value="REC"/>
    <property type="match status" value="1"/>
</dbReference>
<evidence type="ECO:0000313" key="7">
    <source>
        <dbReference type="Proteomes" id="UP000194798"/>
    </source>
</evidence>
<dbReference type="GO" id="GO:0000160">
    <property type="term" value="P:phosphorelay signal transduction system"/>
    <property type="evidence" value="ECO:0007669"/>
    <property type="project" value="InterPro"/>
</dbReference>
<name>A0A251X8Y7_9GAMM</name>
<organism evidence="6 7">
    <name type="scientific">Thioflexithrix psekupsensis</name>
    <dbReference type="NCBI Taxonomy" id="1570016"/>
    <lineage>
        <taxon>Bacteria</taxon>
        <taxon>Pseudomonadati</taxon>
        <taxon>Pseudomonadota</taxon>
        <taxon>Gammaproteobacteria</taxon>
        <taxon>Thiotrichales</taxon>
        <taxon>Thioflexithrix</taxon>
    </lineage>
</organism>
<dbReference type="Gene3D" id="3.40.50.2300">
    <property type="match status" value="1"/>
</dbReference>
<dbReference type="SMART" id="SM00044">
    <property type="entry name" value="CYCc"/>
    <property type="match status" value="1"/>
</dbReference>
<dbReference type="CDD" id="cd07302">
    <property type="entry name" value="CHD"/>
    <property type="match status" value="1"/>
</dbReference>
<keyword evidence="3" id="KW-1133">Transmembrane helix</keyword>
<dbReference type="InterPro" id="IPR011006">
    <property type="entry name" value="CheY-like_superfamily"/>
</dbReference>
<dbReference type="GO" id="GO:0006171">
    <property type="term" value="P:cAMP biosynthetic process"/>
    <property type="evidence" value="ECO:0007669"/>
    <property type="project" value="TreeGrafter"/>
</dbReference>
<dbReference type="Pfam" id="PF00072">
    <property type="entry name" value="Response_reg"/>
    <property type="match status" value="1"/>
</dbReference>
<evidence type="ECO:0000256" key="3">
    <source>
        <dbReference type="SAM" id="Phobius"/>
    </source>
</evidence>
<keyword evidence="1" id="KW-0597">Phosphoprotein</keyword>
<keyword evidence="7" id="KW-1185">Reference proteome</keyword>
<evidence type="ECO:0000256" key="2">
    <source>
        <dbReference type="PROSITE-ProRule" id="PRU00339"/>
    </source>
</evidence>
<gene>
    <name evidence="6" type="ORF">TPSD3_09195</name>
</gene>
<reference evidence="6 7" key="1">
    <citation type="submission" date="2016-12" db="EMBL/GenBank/DDBJ databases">
        <title>Thioflexothrix psekupsii D3 genome sequencing and assembly.</title>
        <authorList>
            <person name="Fomenkov A."/>
            <person name="Vincze T."/>
            <person name="Grabovich M."/>
            <person name="Anton B.P."/>
            <person name="Dubinina G."/>
            <person name="Orlova M."/>
            <person name="Belousova E."/>
            <person name="Roberts R.J."/>
        </authorList>
    </citation>
    <scope>NUCLEOTIDE SEQUENCE [LARGE SCALE GENOMIC DNA]</scope>
    <source>
        <strain evidence="6">D3</strain>
    </source>
</reference>
<dbReference type="PANTHER" id="PTHR43081">
    <property type="entry name" value="ADENYLATE CYCLASE, TERMINAL-DIFFERENTIATION SPECIFIC-RELATED"/>
    <property type="match status" value="1"/>
</dbReference>
<keyword evidence="3" id="KW-0472">Membrane</keyword>
<dbReference type="InterPro" id="IPR019734">
    <property type="entry name" value="TPR_rpt"/>
</dbReference>
<dbReference type="PROSITE" id="PS50125">
    <property type="entry name" value="GUANYLATE_CYCLASE_2"/>
    <property type="match status" value="1"/>
</dbReference>
<proteinExistence type="predicted"/>
<dbReference type="InterPro" id="IPR050697">
    <property type="entry name" value="Adenylyl/Guanylyl_Cyclase_3/4"/>
</dbReference>
<dbReference type="SUPFAM" id="SSF52172">
    <property type="entry name" value="CheY-like"/>
    <property type="match status" value="1"/>
</dbReference>
<accession>A0A251X8Y7</accession>
<dbReference type="InterPro" id="IPR001054">
    <property type="entry name" value="A/G_cyclase"/>
</dbReference>
<keyword evidence="2" id="KW-0802">TPR repeat</keyword>
<dbReference type="Gene3D" id="3.30.70.1230">
    <property type="entry name" value="Nucleotide cyclase"/>
    <property type="match status" value="1"/>
</dbReference>
<dbReference type="PROSITE" id="PS50005">
    <property type="entry name" value="TPR"/>
    <property type="match status" value="1"/>
</dbReference>
<dbReference type="InterPro" id="IPR029787">
    <property type="entry name" value="Nucleotide_cyclase"/>
</dbReference>
<dbReference type="Proteomes" id="UP000194798">
    <property type="component" value="Unassembled WGS sequence"/>
</dbReference>